<gene>
    <name evidence="1" type="ORF">dnm_066150</name>
</gene>
<proteinExistence type="predicted"/>
<accession>A0A975GR47</accession>
<dbReference type="EMBL" id="CP061800">
    <property type="protein sequence ID" value="QTA90555.1"/>
    <property type="molecule type" value="Genomic_DNA"/>
</dbReference>
<dbReference type="AlphaFoldDB" id="A0A975GR47"/>
<dbReference type="KEGG" id="dmm:dnm_066150"/>
<reference evidence="1" key="1">
    <citation type="journal article" date="2021" name="Microb. Physiol.">
        <title>Proteogenomic Insights into the Physiology of Marine, Sulfate-Reducing, Filamentous Desulfonema limicola and Desulfonema magnum.</title>
        <authorList>
            <person name="Schnaars V."/>
            <person name="Wohlbrand L."/>
            <person name="Scheve S."/>
            <person name="Hinrichs C."/>
            <person name="Reinhardt R."/>
            <person name="Rabus R."/>
        </authorList>
    </citation>
    <scope>NUCLEOTIDE SEQUENCE</scope>
    <source>
        <strain evidence="1">4be13</strain>
    </source>
</reference>
<name>A0A975GR47_9BACT</name>
<protein>
    <submittedName>
        <fullName evidence="1">Uncharacterized protein</fullName>
    </submittedName>
</protein>
<evidence type="ECO:0000313" key="2">
    <source>
        <dbReference type="Proteomes" id="UP000663722"/>
    </source>
</evidence>
<sequence length="40" mass="4796">MFIIKFKIQTVFENSDDIRTEQQGSRIKSNTVRHDFCIHL</sequence>
<dbReference type="Proteomes" id="UP000663722">
    <property type="component" value="Chromosome"/>
</dbReference>
<keyword evidence="2" id="KW-1185">Reference proteome</keyword>
<organism evidence="1 2">
    <name type="scientific">Desulfonema magnum</name>
    <dbReference type="NCBI Taxonomy" id="45655"/>
    <lineage>
        <taxon>Bacteria</taxon>
        <taxon>Pseudomonadati</taxon>
        <taxon>Thermodesulfobacteriota</taxon>
        <taxon>Desulfobacteria</taxon>
        <taxon>Desulfobacterales</taxon>
        <taxon>Desulfococcaceae</taxon>
        <taxon>Desulfonema</taxon>
    </lineage>
</organism>
<evidence type="ECO:0000313" key="1">
    <source>
        <dbReference type="EMBL" id="QTA90555.1"/>
    </source>
</evidence>